<dbReference type="Gene3D" id="3.40.50.150">
    <property type="entry name" value="Vaccinia Virus protein VP39"/>
    <property type="match status" value="1"/>
</dbReference>
<dbReference type="InterPro" id="IPR038576">
    <property type="entry name" value="Methyltransf_Zn-bd_dom_put_sf"/>
</dbReference>
<dbReference type="Gene3D" id="6.10.250.3100">
    <property type="match status" value="1"/>
</dbReference>
<dbReference type="Proteomes" id="UP000077667">
    <property type="component" value="Chromosome"/>
</dbReference>
<name>A0A1A9I125_9BACT</name>
<feature type="domain" description="Methyltransferase putative zinc binding" evidence="1">
    <location>
        <begin position="3"/>
        <end position="64"/>
    </location>
</feature>
<dbReference type="Pfam" id="PF13489">
    <property type="entry name" value="Methyltransf_23"/>
    <property type="match status" value="1"/>
</dbReference>
<dbReference type="Gene3D" id="6.20.50.110">
    <property type="entry name" value="Methyltransferase, zinc-binding domain"/>
    <property type="match status" value="1"/>
</dbReference>
<dbReference type="EMBL" id="CP015772">
    <property type="protein sequence ID" value="ANH80769.1"/>
    <property type="molecule type" value="Genomic_DNA"/>
</dbReference>
<evidence type="ECO:0000313" key="4">
    <source>
        <dbReference type="Proteomes" id="UP000077667"/>
    </source>
</evidence>
<sequence length="408" mass="46310">MNCRFCKTALSDVFIDLGNSPASNSFLTKEALNEPETFYPLKVFTCPKCFLVQVDEYKKSDAIFDNTYVYFSSYSTSWLAHAKAYVEKMQERFQYTNEALVIEIASNDGYLLQYFKERNIPVLGIEPTANTAATAAEKGVPSVIDFFGVRLAKQLATEGKKADLLLGNNVLAHVPDIVDFVGGMKILLKENGVITMEFPHLMQLVDNNQFDTIYHEHFSYLSFYTVKAIFEAAGLELFDVEELPTHGGSLRIYAKHRQDQSKPVSENVTALLQKEKEKGMQDMRYYTNFQQRAFHIKEQLLQFLLDQKKTEKTVAAYGAAAKGNTLLNYCGIKNDFIDFVADANPHKQNKFLPASHIPVVNEARLKATKPDYVLILPWNLREEITRQLAYIKDWGGKFVTAIPSLQVI</sequence>
<dbReference type="GO" id="GO:0032259">
    <property type="term" value="P:methylation"/>
    <property type="evidence" value="ECO:0007669"/>
    <property type="project" value="UniProtKB-KW"/>
</dbReference>
<proteinExistence type="predicted"/>
<dbReference type="InterPro" id="IPR013691">
    <property type="entry name" value="MeTrfase_14"/>
</dbReference>
<dbReference type="OrthoDB" id="9815644at2"/>
<dbReference type="PANTHER" id="PTHR43861">
    <property type="entry name" value="TRANS-ACONITATE 2-METHYLTRANSFERASE-RELATED"/>
    <property type="match status" value="1"/>
</dbReference>
<dbReference type="RefSeq" id="WP_067753822.1">
    <property type="nucleotide sequence ID" value="NZ_CP015772.1"/>
</dbReference>
<evidence type="ECO:0000313" key="3">
    <source>
        <dbReference type="EMBL" id="ANH80769.1"/>
    </source>
</evidence>
<dbReference type="InterPro" id="IPR029063">
    <property type="entry name" value="SAM-dependent_MTases_sf"/>
</dbReference>
<accession>A0A1A9I125</accession>
<dbReference type="CDD" id="cd02440">
    <property type="entry name" value="AdoMet_MTases"/>
    <property type="match status" value="1"/>
</dbReference>
<evidence type="ECO:0000259" key="1">
    <source>
        <dbReference type="Pfam" id="PF08421"/>
    </source>
</evidence>
<dbReference type="SUPFAM" id="SSF53335">
    <property type="entry name" value="S-adenosyl-L-methionine-dependent methyltransferases"/>
    <property type="match status" value="1"/>
</dbReference>
<dbReference type="Pfam" id="PF08421">
    <property type="entry name" value="Methyltransf_13"/>
    <property type="match status" value="1"/>
</dbReference>
<dbReference type="STRING" id="1176587.A8C56_07045"/>
<keyword evidence="3" id="KW-0808">Transferase</keyword>
<reference evidence="3 4" key="1">
    <citation type="submission" date="2016-05" db="EMBL/GenBank/DDBJ databases">
        <title>Niabella ginsenosidivorans BS26 whole genome sequencing.</title>
        <authorList>
            <person name="Im W.T."/>
            <person name="Siddiqi M.Z."/>
        </authorList>
    </citation>
    <scope>NUCLEOTIDE SEQUENCE [LARGE SCALE GENOMIC DNA]</scope>
    <source>
        <strain evidence="3 4">BS26</strain>
    </source>
</reference>
<dbReference type="KEGG" id="nia:A8C56_07045"/>
<dbReference type="Gene3D" id="3.40.50.720">
    <property type="entry name" value="NAD(P)-binding Rossmann-like Domain"/>
    <property type="match status" value="1"/>
</dbReference>
<organism evidence="3 4">
    <name type="scientific">Niabella ginsenosidivorans</name>
    <dbReference type="NCBI Taxonomy" id="1176587"/>
    <lineage>
        <taxon>Bacteria</taxon>
        <taxon>Pseudomonadati</taxon>
        <taxon>Bacteroidota</taxon>
        <taxon>Chitinophagia</taxon>
        <taxon>Chitinophagales</taxon>
        <taxon>Chitinophagaceae</taxon>
        <taxon>Niabella</taxon>
    </lineage>
</organism>
<keyword evidence="4" id="KW-1185">Reference proteome</keyword>
<evidence type="ECO:0000259" key="2">
    <source>
        <dbReference type="Pfam" id="PF08484"/>
    </source>
</evidence>
<dbReference type="AlphaFoldDB" id="A0A1A9I125"/>
<feature type="domain" description="C-methyltransferase" evidence="2">
    <location>
        <begin position="244"/>
        <end position="403"/>
    </location>
</feature>
<protein>
    <submittedName>
        <fullName evidence="3">SAM-dependent methyltransferase</fullName>
    </submittedName>
</protein>
<dbReference type="GO" id="GO:0008168">
    <property type="term" value="F:methyltransferase activity"/>
    <property type="evidence" value="ECO:0007669"/>
    <property type="project" value="UniProtKB-KW"/>
</dbReference>
<dbReference type="PANTHER" id="PTHR43861:SF5">
    <property type="entry name" value="BLL5978 PROTEIN"/>
    <property type="match status" value="1"/>
</dbReference>
<keyword evidence="3" id="KW-0489">Methyltransferase</keyword>
<dbReference type="Pfam" id="PF08484">
    <property type="entry name" value="Methyltransf_14"/>
    <property type="match status" value="1"/>
</dbReference>
<dbReference type="InterPro" id="IPR013630">
    <property type="entry name" value="Methyltransf_Zn-bd_dom_put"/>
</dbReference>
<gene>
    <name evidence="3" type="ORF">A8C56_07045</name>
</gene>